<organism evidence="1 2">
    <name type="scientific">Cladophialophora chaetospira</name>
    <dbReference type="NCBI Taxonomy" id="386627"/>
    <lineage>
        <taxon>Eukaryota</taxon>
        <taxon>Fungi</taxon>
        <taxon>Dikarya</taxon>
        <taxon>Ascomycota</taxon>
        <taxon>Pezizomycotina</taxon>
        <taxon>Eurotiomycetes</taxon>
        <taxon>Chaetothyriomycetidae</taxon>
        <taxon>Chaetothyriales</taxon>
        <taxon>Herpotrichiellaceae</taxon>
        <taxon>Cladophialophora</taxon>
    </lineage>
</organism>
<proteinExistence type="predicted"/>
<gene>
    <name evidence="1" type="ORF">H2200_011058</name>
</gene>
<dbReference type="InterPro" id="IPR043047">
    <property type="entry name" value="Hri1_N_sf"/>
</dbReference>
<dbReference type="Gene3D" id="2.40.128.320">
    <property type="entry name" value="Protein HRI1, N-terminal domain"/>
    <property type="match status" value="1"/>
</dbReference>
<evidence type="ECO:0000313" key="1">
    <source>
        <dbReference type="EMBL" id="KAJ9604224.1"/>
    </source>
</evidence>
<reference evidence="1" key="1">
    <citation type="submission" date="2022-10" db="EMBL/GenBank/DDBJ databases">
        <title>Culturing micro-colonial fungi from biological soil crusts in the Mojave desert and describing Neophaeococcomyces mojavensis, and introducing the new genera and species Taxawa tesnikishii.</title>
        <authorList>
            <person name="Kurbessoian T."/>
            <person name="Stajich J.E."/>
        </authorList>
    </citation>
    <scope>NUCLEOTIDE SEQUENCE</scope>
    <source>
        <strain evidence="1">TK_41</strain>
    </source>
</reference>
<dbReference type="AlphaFoldDB" id="A0AA38WZX1"/>
<protein>
    <recommendedName>
        <fullName evidence="3">Protein HRI1</fullName>
    </recommendedName>
</protein>
<dbReference type="Proteomes" id="UP001172673">
    <property type="component" value="Unassembled WGS sequence"/>
</dbReference>
<dbReference type="InterPro" id="IPR031818">
    <property type="entry name" value="Hri1"/>
</dbReference>
<keyword evidence="2" id="KW-1185">Reference proteome</keyword>
<accession>A0AA38WZX1</accession>
<dbReference type="Pfam" id="PF16815">
    <property type="entry name" value="HRI1"/>
    <property type="match status" value="1"/>
</dbReference>
<comment type="caution">
    <text evidence="1">The sequence shown here is derived from an EMBL/GenBank/DDBJ whole genome shotgun (WGS) entry which is preliminary data.</text>
</comment>
<dbReference type="EMBL" id="JAPDRK010000019">
    <property type="protein sequence ID" value="KAJ9604224.1"/>
    <property type="molecule type" value="Genomic_DNA"/>
</dbReference>
<evidence type="ECO:0008006" key="3">
    <source>
        <dbReference type="Google" id="ProtNLM"/>
    </source>
</evidence>
<name>A0AA38WZX1_9EURO</name>
<sequence length="231" mass="25633">MSSRLSTRLSIRWIPGEPSEPTDTLVMSVGGWYVDLRITKKDGSIDWAMAGERLILAQEPWYTEPDIGSFQPVDSSSGSDSLESGSMINPETNVETPYEEVWRSLPATSTDRFGSAWILHSMDKKTFLGQVGGDFLALKGGSEDAVGEKGFCARRENWDEVKECWTIKREAGDSDNLRSLPSMLAFNEEGDKVQEPLWMQEGKAGDTVEFFGEQYILCALQSVLDPEKSGS</sequence>
<evidence type="ECO:0000313" key="2">
    <source>
        <dbReference type="Proteomes" id="UP001172673"/>
    </source>
</evidence>